<dbReference type="SUPFAM" id="SSF51206">
    <property type="entry name" value="cAMP-binding domain-like"/>
    <property type="match status" value="1"/>
</dbReference>
<dbReference type="PROSITE" id="PS51063">
    <property type="entry name" value="HTH_CRP_2"/>
    <property type="match status" value="1"/>
</dbReference>
<dbReference type="InterPro" id="IPR000595">
    <property type="entry name" value="cNMP-bd_dom"/>
</dbReference>
<evidence type="ECO:0000313" key="6">
    <source>
        <dbReference type="Proteomes" id="UP001601992"/>
    </source>
</evidence>
<protein>
    <submittedName>
        <fullName evidence="5">Crp/Fnr family transcriptional regulator</fullName>
    </submittedName>
</protein>
<dbReference type="EMBL" id="JBIAQY010000004">
    <property type="protein sequence ID" value="MFF3569283.1"/>
    <property type="molecule type" value="Genomic_DNA"/>
</dbReference>
<dbReference type="SMART" id="SM00419">
    <property type="entry name" value="HTH_CRP"/>
    <property type="match status" value="1"/>
</dbReference>
<evidence type="ECO:0000256" key="2">
    <source>
        <dbReference type="ARBA" id="ARBA00023125"/>
    </source>
</evidence>
<dbReference type="Proteomes" id="UP001601992">
    <property type="component" value="Unassembled WGS sequence"/>
</dbReference>
<dbReference type="InterPro" id="IPR018490">
    <property type="entry name" value="cNMP-bd_dom_sf"/>
</dbReference>
<sequence>MSSGADPVELAWKQSFLADLPPDAQEELMATAHEEEFFPDQNVYRELLEPRFSLLALVVSGMLRSYVTSPAGRRIAARYWGPGQVVGLTSVLLHGAPSGVEAVRRGSLLRLDPVTLERLGQADPRVAWKVAQELARRLAEGAANRVPHAFGSVRVRVAWHLMKLAVEVDRRLVVRVTQQELADSVGSVREVVARVLVALVDEGILVREGPLLVVLDRQRLTSLAEGLAD</sequence>
<dbReference type="Gene3D" id="1.10.10.10">
    <property type="entry name" value="Winged helix-like DNA-binding domain superfamily/Winged helix DNA-binding domain"/>
    <property type="match status" value="1"/>
</dbReference>
<evidence type="ECO:0000256" key="3">
    <source>
        <dbReference type="ARBA" id="ARBA00023163"/>
    </source>
</evidence>
<dbReference type="Pfam" id="PF13545">
    <property type="entry name" value="HTH_Crp_2"/>
    <property type="match status" value="1"/>
</dbReference>
<accession>A0ABW6RZ32</accession>
<name>A0ABW6RZ32_9NOCA</name>
<dbReference type="Gene3D" id="2.60.120.10">
    <property type="entry name" value="Jelly Rolls"/>
    <property type="match status" value="1"/>
</dbReference>
<dbReference type="InterPro" id="IPR014710">
    <property type="entry name" value="RmlC-like_jellyroll"/>
</dbReference>
<keyword evidence="1" id="KW-0805">Transcription regulation</keyword>
<dbReference type="Pfam" id="PF00027">
    <property type="entry name" value="cNMP_binding"/>
    <property type="match status" value="1"/>
</dbReference>
<keyword evidence="2" id="KW-0238">DNA-binding</keyword>
<evidence type="ECO:0000256" key="1">
    <source>
        <dbReference type="ARBA" id="ARBA00023015"/>
    </source>
</evidence>
<evidence type="ECO:0000259" key="4">
    <source>
        <dbReference type="PROSITE" id="PS51063"/>
    </source>
</evidence>
<keyword evidence="6" id="KW-1185">Reference proteome</keyword>
<dbReference type="SUPFAM" id="SSF46785">
    <property type="entry name" value="Winged helix' DNA-binding domain"/>
    <property type="match status" value="1"/>
</dbReference>
<proteinExistence type="predicted"/>
<dbReference type="RefSeq" id="WP_387404073.1">
    <property type="nucleotide sequence ID" value="NZ_JBIAQY010000004.1"/>
</dbReference>
<evidence type="ECO:0000313" key="5">
    <source>
        <dbReference type="EMBL" id="MFF3569283.1"/>
    </source>
</evidence>
<dbReference type="InterPro" id="IPR036388">
    <property type="entry name" value="WH-like_DNA-bd_sf"/>
</dbReference>
<reference evidence="5 6" key="1">
    <citation type="submission" date="2024-10" db="EMBL/GenBank/DDBJ databases">
        <title>The Natural Products Discovery Center: Release of the First 8490 Sequenced Strains for Exploring Actinobacteria Biosynthetic Diversity.</title>
        <authorList>
            <person name="Kalkreuter E."/>
            <person name="Kautsar S.A."/>
            <person name="Yang D."/>
            <person name="Bader C.D."/>
            <person name="Teijaro C.N."/>
            <person name="Fluegel L."/>
            <person name="Davis C.M."/>
            <person name="Simpson J.R."/>
            <person name="Lauterbach L."/>
            <person name="Steele A.D."/>
            <person name="Gui C."/>
            <person name="Meng S."/>
            <person name="Li G."/>
            <person name="Viehrig K."/>
            <person name="Ye F."/>
            <person name="Su P."/>
            <person name="Kiefer A.F."/>
            <person name="Nichols A."/>
            <person name="Cepeda A.J."/>
            <person name="Yan W."/>
            <person name="Fan B."/>
            <person name="Jiang Y."/>
            <person name="Adhikari A."/>
            <person name="Zheng C.-J."/>
            <person name="Schuster L."/>
            <person name="Cowan T.M."/>
            <person name="Smanski M.J."/>
            <person name="Chevrette M.G."/>
            <person name="De Carvalho L.P.S."/>
            <person name="Shen B."/>
        </authorList>
    </citation>
    <scope>NUCLEOTIDE SEQUENCE [LARGE SCALE GENOMIC DNA]</scope>
    <source>
        <strain evidence="5 6">NPDC002593</strain>
    </source>
</reference>
<keyword evidence="3" id="KW-0804">Transcription</keyword>
<dbReference type="InterPro" id="IPR036390">
    <property type="entry name" value="WH_DNA-bd_sf"/>
</dbReference>
<dbReference type="InterPro" id="IPR012318">
    <property type="entry name" value="HTH_CRP"/>
</dbReference>
<organism evidence="5 6">
    <name type="scientific">Nocardia jiangxiensis</name>
    <dbReference type="NCBI Taxonomy" id="282685"/>
    <lineage>
        <taxon>Bacteria</taxon>
        <taxon>Bacillati</taxon>
        <taxon>Actinomycetota</taxon>
        <taxon>Actinomycetes</taxon>
        <taxon>Mycobacteriales</taxon>
        <taxon>Nocardiaceae</taxon>
        <taxon>Nocardia</taxon>
    </lineage>
</organism>
<comment type="caution">
    <text evidence="5">The sequence shown here is derived from an EMBL/GenBank/DDBJ whole genome shotgun (WGS) entry which is preliminary data.</text>
</comment>
<dbReference type="CDD" id="cd00038">
    <property type="entry name" value="CAP_ED"/>
    <property type="match status" value="1"/>
</dbReference>
<feature type="domain" description="HTH crp-type" evidence="4">
    <location>
        <begin position="151"/>
        <end position="218"/>
    </location>
</feature>
<gene>
    <name evidence="5" type="ORF">ACFYXQ_16050</name>
</gene>